<dbReference type="RefSeq" id="WP_120191500.1">
    <property type="nucleotide sequence ID" value="NZ_RAPK01000006.1"/>
</dbReference>
<protein>
    <recommendedName>
        <fullName evidence="4 13">Threonylcarbamoyl-AMP synthase</fullName>
        <shortName evidence="13">TC-AMP synthase</shortName>
        <ecNumber evidence="3 13">2.7.7.87</ecNumber>
    </recommendedName>
    <alternativeName>
        <fullName evidence="11 13">L-threonylcarbamoyladenylate synthase</fullName>
    </alternativeName>
</protein>
<dbReference type="Gene3D" id="3.90.870.10">
    <property type="entry name" value="DHBP synthase"/>
    <property type="match status" value="1"/>
</dbReference>
<evidence type="ECO:0000256" key="6">
    <source>
        <dbReference type="ARBA" id="ARBA00022679"/>
    </source>
</evidence>
<accession>A0A419V830</accession>
<dbReference type="Pfam" id="PF01300">
    <property type="entry name" value="Sua5_yciO_yrdC"/>
    <property type="match status" value="1"/>
</dbReference>
<evidence type="ECO:0000256" key="13">
    <source>
        <dbReference type="PIRNR" id="PIRNR004930"/>
    </source>
</evidence>
<sequence>MSYTHTKIWTVDKNKKTLPSDPSIVEAADYIKRGEVVAFPTETVYGLGADASSREAVNKIFAAKGRPGDNPLIVHIADYPHLDNLNVQVDDVERRLMEAFWPGPLTIVLHGIFPVSANVTAGLDTLAVRMPDHPVALALIKASGKALAAPSANLSGRPSPTKASHVTFDLDRRIAGVVDGGETGYGLESTVVEWKDGVCWILRPGGVTKEQIEKLLPDTPVRNEAGSSQEAPKSPGTKYRHYAPDTPLFLIEESRIMNEVRRARKQGKKTGVLSSSESYKDLAEEADFCLDMGSVHTPEVFSSRLYSALREADEHRLDVLFCPVFEETEMGAALMNRLKKAAEEPAAE</sequence>
<evidence type="ECO:0000256" key="12">
    <source>
        <dbReference type="ARBA" id="ARBA00048366"/>
    </source>
</evidence>
<keyword evidence="9 13" id="KW-0547">Nucleotide-binding</keyword>
<feature type="binding site" evidence="14">
    <location>
        <position position="43"/>
    </location>
    <ligand>
        <name>L-threonine</name>
        <dbReference type="ChEBI" id="CHEBI:57926"/>
    </ligand>
</feature>
<dbReference type="GO" id="GO:0003725">
    <property type="term" value="F:double-stranded RNA binding"/>
    <property type="evidence" value="ECO:0007669"/>
    <property type="project" value="UniProtKB-UniRule"/>
</dbReference>
<dbReference type="NCBIfam" id="TIGR00057">
    <property type="entry name" value="L-threonylcarbamoyladenylate synthase"/>
    <property type="match status" value="1"/>
</dbReference>
<feature type="binding site" evidence="14">
    <location>
        <position position="129"/>
    </location>
    <ligand>
        <name>L-threonine</name>
        <dbReference type="ChEBI" id="CHEBI:57926"/>
    </ligand>
</feature>
<comment type="similarity">
    <text evidence="2 13">Belongs to the SUA5 family.</text>
</comment>
<evidence type="ECO:0000256" key="9">
    <source>
        <dbReference type="ARBA" id="ARBA00022741"/>
    </source>
</evidence>
<feature type="binding site" evidence="14">
    <location>
        <position position="151"/>
    </location>
    <ligand>
        <name>ATP</name>
        <dbReference type="ChEBI" id="CHEBI:30616"/>
    </ligand>
</feature>
<evidence type="ECO:0000256" key="11">
    <source>
        <dbReference type="ARBA" id="ARBA00029774"/>
    </source>
</evidence>
<dbReference type="PANTHER" id="PTHR17490">
    <property type="entry name" value="SUA5"/>
    <property type="match status" value="1"/>
</dbReference>
<dbReference type="InterPro" id="IPR050156">
    <property type="entry name" value="TC-AMP_synthase_SUA5"/>
</dbReference>
<feature type="domain" description="YrdC-like" evidence="16">
    <location>
        <begin position="21"/>
        <end position="207"/>
    </location>
</feature>
<feature type="binding site" evidence="14">
    <location>
        <position position="159"/>
    </location>
    <ligand>
        <name>ATP</name>
        <dbReference type="ChEBI" id="CHEBI:30616"/>
    </ligand>
</feature>
<comment type="caution">
    <text evidence="17">The sequence shown here is derived from an EMBL/GenBank/DDBJ whole genome shotgun (WGS) entry which is preliminary data.</text>
</comment>
<dbReference type="SUPFAM" id="SSF55821">
    <property type="entry name" value="YrdC/RibB"/>
    <property type="match status" value="1"/>
</dbReference>
<dbReference type="OrthoDB" id="9814580at2"/>
<feature type="binding site" evidence="14">
    <location>
        <position position="149"/>
    </location>
    <ligand>
        <name>L-threonine</name>
        <dbReference type="ChEBI" id="CHEBI:57926"/>
    </ligand>
</feature>
<dbReference type="InterPro" id="IPR010923">
    <property type="entry name" value="T(6)A37_SUA5"/>
</dbReference>
<evidence type="ECO:0000256" key="1">
    <source>
        <dbReference type="ARBA" id="ARBA00004496"/>
    </source>
</evidence>
<comment type="catalytic activity">
    <reaction evidence="12 13">
        <text>L-threonine + hydrogencarbonate + ATP = L-threonylcarbamoyladenylate + diphosphate + H2O</text>
        <dbReference type="Rhea" id="RHEA:36407"/>
        <dbReference type="ChEBI" id="CHEBI:15377"/>
        <dbReference type="ChEBI" id="CHEBI:17544"/>
        <dbReference type="ChEBI" id="CHEBI:30616"/>
        <dbReference type="ChEBI" id="CHEBI:33019"/>
        <dbReference type="ChEBI" id="CHEBI:57926"/>
        <dbReference type="ChEBI" id="CHEBI:73682"/>
        <dbReference type="EC" id="2.7.7.87"/>
    </reaction>
</comment>
<gene>
    <name evidence="17" type="ORF">ATL39_0291</name>
</gene>
<evidence type="ECO:0000256" key="4">
    <source>
        <dbReference type="ARBA" id="ARBA00015492"/>
    </source>
</evidence>
<feature type="binding site" evidence="14">
    <location>
        <position position="70"/>
    </location>
    <ligand>
        <name>ATP</name>
        <dbReference type="ChEBI" id="CHEBI:30616"/>
    </ligand>
</feature>
<keyword evidence="10 13" id="KW-0067">ATP-binding</keyword>
<keyword evidence="6 13" id="KW-0808">Transferase</keyword>
<dbReference type="InterPro" id="IPR006070">
    <property type="entry name" value="Sua5-like_dom"/>
</dbReference>
<feature type="binding site" evidence="14">
    <location>
        <position position="242"/>
    </location>
    <ligand>
        <name>ATP</name>
        <dbReference type="ChEBI" id="CHEBI:30616"/>
    </ligand>
</feature>
<dbReference type="GO" id="GO:0005737">
    <property type="term" value="C:cytoplasm"/>
    <property type="evidence" value="ECO:0007669"/>
    <property type="project" value="UniProtKB-SubCell"/>
</dbReference>
<evidence type="ECO:0000313" key="17">
    <source>
        <dbReference type="EMBL" id="RKD76079.1"/>
    </source>
</evidence>
<dbReference type="PIRSF" id="PIRSF004930">
    <property type="entry name" value="Tln_factor_SUA5"/>
    <property type="match status" value="1"/>
</dbReference>
<feature type="binding site" evidence="14">
    <location>
        <position position="203"/>
    </location>
    <ligand>
        <name>ATP</name>
        <dbReference type="ChEBI" id="CHEBI:30616"/>
    </ligand>
</feature>
<dbReference type="Gene3D" id="3.40.50.11030">
    <property type="entry name" value="Threonylcarbamoyl-AMP synthase, C-terminal domain"/>
    <property type="match status" value="1"/>
</dbReference>
<evidence type="ECO:0000256" key="15">
    <source>
        <dbReference type="SAM" id="MobiDB-lite"/>
    </source>
</evidence>
<dbReference type="FunFam" id="3.90.870.10:FF:000009">
    <property type="entry name" value="Threonylcarbamoyl-AMP synthase, putative"/>
    <property type="match status" value="1"/>
</dbReference>
<keyword evidence="8 13" id="KW-0548">Nucleotidyltransferase</keyword>
<dbReference type="AlphaFoldDB" id="A0A419V830"/>
<dbReference type="GO" id="GO:0006450">
    <property type="term" value="P:regulation of translational fidelity"/>
    <property type="evidence" value="ECO:0007669"/>
    <property type="project" value="TreeGrafter"/>
</dbReference>
<dbReference type="EC" id="2.7.7.87" evidence="3 13"/>
<dbReference type="EMBL" id="RAPK01000006">
    <property type="protein sequence ID" value="RKD76079.1"/>
    <property type="molecule type" value="Genomic_DNA"/>
</dbReference>
<dbReference type="GO" id="GO:0005524">
    <property type="term" value="F:ATP binding"/>
    <property type="evidence" value="ECO:0007669"/>
    <property type="project" value="UniProtKB-UniRule"/>
</dbReference>
<dbReference type="Pfam" id="PF03481">
    <property type="entry name" value="Sua5_C"/>
    <property type="match status" value="1"/>
</dbReference>
<dbReference type="GO" id="GO:0008033">
    <property type="term" value="P:tRNA processing"/>
    <property type="evidence" value="ECO:0007669"/>
    <property type="project" value="UniProtKB-KW"/>
</dbReference>
<feature type="binding site" evidence="14">
    <location>
        <position position="75"/>
    </location>
    <ligand>
        <name>L-threonine</name>
        <dbReference type="ChEBI" id="CHEBI:57926"/>
    </ligand>
</feature>
<evidence type="ECO:0000256" key="3">
    <source>
        <dbReference type="ARBA" id="ARBA00012584"/>
    </source>
</evidence>
<evidence type="ECO:0000313" key="18">
    <source>
        <dbReference type="Proteomes" id="UP000285120"/>
    </source>
</evidence>
<feature type="binding site" evidence="14">
    <location>
        <position position="189"/>
    </location>
    <ligand>
        <name>L-threonine</name>
        <dbReference type="ChEBI" id="CHEBI:57926"/>
    </ligand>
</feature>
<keyword evidence="5 13" id="KW-0963">Cytoplasm</keyword>
<dbReference type="Proteomes" id="UP000285120">
    <property type="component" value="Unassembled WGS sequence"/>
</dbReference>
<organism evidence="17 18">
    <name type="scientific">Sinobaca qinghaiensis</name>
    <dbReference type="NCBI Taxonomy" id="342944"/>
    <lineage>
        <taxon>Bacteria</taxon>
        <taxon>Bacillati</taxon>
        <taxon>Bacillota</taxon>
        <taxon>Bacilli</taxon>
        <taxon>Bacillales</taxon>
        <taxon>Sporolactobacillaceae</taxon>
        <taxon>Sinobaca</taxon>
    </lineage>
</organism>
<evidence type="ECO:0000256" key="14">
    <source>
        <dbReference type="PIRSR" id="PIRSR004930-1"/>
    </source>
</evidence>
<dbReference type="GO" id="GO:0061710">
    <property type="term" value="F:L-threonylcarbamoyladenylate synthase"/>
    <property type="evidence" value="ECO:0007669"/>
    <property type="project" value="UniProtKB-EC"/>
</dbReference>
<name>A0A419V830_9BACL</name>
<dbReference type="InterPro" id="IPR017945">
    <property type="entry name" value="DHBP_synth_RibB-like_a/b_dom"/>
</dbReference>
<keyword evidence="7 13" id="KW-0819">tRNA processing</keyword>
<evidence type="ECO:0000256" key="2">
    <source>
        <dbReference type="ARBA" id="ARBA00007663"/>
    </source>
</evidence>
<feature type="binding site" evidence="14">
    <location>
        <position position="66"/>
    </location>
    <ligand>
        <name>ATP</name>
        <dbReference type="ChEBI" id="CHEBI:30616"/>
    </ligand>
</feature>
<evidence type="ECO:0000256" key="10">
    <source>
        <dbReference type="ARBA" id="ARBA00022840"/>
    </source>
</evidence>
<dbReference type="InterPro" id="IPR005145">
    <property type="entry name" value="Sua5_C"/>
</dbReference>
<reference evidence="17 18" key="1">
    <citation type="submission" date="2018-09" db="EMBL/GenBank/DDBJ databases">
        <title>Genomic Encyclopedia of Archaeal and Bacterial Type Strains, Phase II (KMG-II): from individual species to whole genera.</title>
        <authorList>
            <person name="Goeker M."/>
        </authorList>
    </citation>
    <scope>NUCLEOTIDE SEQUENCE [LARGE SCALE GENOMIC DNA]</scope>
    <source>
        <strain evidence="17 18">DSM 17008</strain>
    </source>
</reference>
<evidence type="ECO:0000256" key="7">
    <source>
        <dbReference type="ARBA" id="ARBA00022694"/>
    </source>
</evidence>
<dbReference type="PROSITE" id="PS51163">
    <property type="entry name" value="YRDC"/>
    <property type="match status" value="1"/>
</dbReference>
<dbReference type="PANTHER" id="PTHR17490:SF16">
    <property type="entry name" value="THREONYLCARBAMOYL-AMP SYNTHASE"/>
    <property type="match status" value="1"/>
</dbReference>
<evidence type="ECO:0000256" key="8">
    <source>
        <dbReference type="ARBA" id="ARBA00022695"/>
    </source>
</evidence>
<feature type="region of interest" description="Disordered" evidence="15">
    <location>
        <begin position="218"/>
        <end position="239"/>
    </location>
</feature>
<evidence type="ECO:0000256" key="5">
    <source>
        <dbReference type="ARBA" id="ARBA00022490"/>
    </source>
</evidence>
<comment type="function">
    <text evidence="13">Required for the formation of a threonylcarbamoyl group on adenosine at position 37 (t(6)A37) in tRNAs that read codons beginning with adenine.</text>
</comment>
<comment type="subcellular location">
    <subcellularLocation>
        <location evidence="1 13">Cytoplasm</location>
    </subcellularLocation>
</comment>
<feature type="binding site" evidence="14">
    <location>
        <position position="125"/>
    </location>
    <ligand>
        <name>ATP</name>
        <dbReference type="ChEBI" id="CHEBI:30616"/>
    </ligand>
</feature>
<dbReference type="InterPro" id="IPR038385">
    <property type="entry name" value="Sua5/YwlC_C"/>
</dbReference>
<dbReference type="GO" id="GO:0000049">
    <property type="term" value="F:tRNA binding"/>
    <property type="evidence" value="ECO:0007669"/>
    <property type="project" value="TreeGrafter"/>
</dbReference>
<proteinExistence type="inferred from homology"/>
<keyword evidence="18" id="KW-1185">Reference proteome</keyword>
<evidence type="ECO:0000259" key="16">
    <source>
        <dbReference type="PROSITE" id="PS51163"/>
    </source>
</evidence>